<feature type="region of interest" description="Disordered" evidence="1">
    <location>
        <begin position="157"/>
        <end position="192"/>
    </location>
</feature>
<dbReference type="RefSeq" id="WP_183998071.1">
    <property type="nucleotide sequence ID" value="NZ_BMHW01000017.1"/>
</dbReference>
<proteinExistence type="predicted"/>
<keyword evidence="3" id="KW-1185">Reference proteome</keyword>
<evidence type="ECO:0000256" key="1">
    <source>
        <dbReference type="SAM" id="MobiDB-lite"/>
    </source>
</evidence>
<feature type="compositionally biased region" description="Basic and acidic residues" evidence="1">
    <location>
        <begin position="157"/>
        <end position="178"/>
    </location>
</feature>
<protein>
    <recommendedName>
        <fullName evidence="4">GH15-like domain-containing protein</fullName>
    </recommendedName>
</protein>
<evidence type="ECO:0008006" key="4">
    <source>
        <dbReference type="Google" id="ProtNLM"/>
    </source>
</evidence>
<dbReference type="EMBL" id="JACHEG010000015">
    <property type="protein sequence ID" value="MBB6166186.1"/>
    <property type="molecule type" value="Genomic_DNA"/>
</dbReference>
<dbReference type="Gene3D" id="1.50.10.10">
    <property type="match status" value="1"/>
</dbReference>
<accession>A0A7W9YCP0</accession>
<dbReference type="InterPro" id="IPR012341">
    <property type="entry name" value="6hp_glycosidase-like_sf"/>
</dbReference>
<dbReference type="GO" id="GO:0005975">
    <property type="term" value="P:carbohydrate metabolic process"/>
    <property type="evidence" value="ECO:0007669"/>
    <property type="project" value="InterPro"/>
</dbReference>
<gene>
    <name evidence="2" type="ORF">HNQ72_006037</name>
</gene>
<organism evidence="2 3">
    <name type="scientific">Rhizobium wenxiniae</name>
    <dbReference type="NCBI Taxonomy" id="1737357"/>
    <lineage>
        <taxon>Bacteria</taxon>
        <taxon>Pseudomonadati</taxon>
        <taxon>Pseudomonadota</taxon>
        <taxon>Alphaproteobacteria</taxon>
        <taxon>Hyphomicrobiales</taxon>
        <taxon>Rhizobiaceae</taxon>
        <taxon>Rhizobium/Agrobacterium group</taxon>
        <taxon>Rhizobium</taxon>
    </lineage>
</organism>
<dbReference type="InterPro" id="IPR008928">
    <property type="entry name" value="6-hairpin_glycosidase_sf"/>
</dbReference>
<sequence>MTGLQIFHVARSCKGTERSSCFPNSRGNKLGRVALNAGYKKSTTMQMGTFERLNATIDAIDRELGKGQFHYRYSGAETEEGCFLACSFWMIEAHAILGNRQEALRRYDALSVALNCGVGIFSETIDPNTGSFLGNLPQGLTYLAHLMTLSVLHKEYAPDPENRPQNDHQGEKNDRSTGDARSAPPVSKAAIP</sequence>
<reference evidence="2 3" key="1">
    <citation type="submission" date="2020-08" db="EMBL/GenBank/DDBJ databases">
        <title>Genomic Encyclopedia of Type Strains, Phase IV (KMG-IV): sequencing the most valuable type-strain genomes for metagenomic binning, comparative biology and taxonomic classification.</title>
        <authorList>
            <person name="Goeker M."/>
        </authorList>
    </citation>
    <scope>NUCLEOTIDE SEQUENCE [LARGE SCALE GENOMIC DNA]</scope>
    <source>
        <strain evidence="2 3">DSM 100734</strain>
    </source>
</reference>
<evidence type="ECO:0000313" key="2">
    <source>
        <dbReference type="EMBL" id="MBB6166186.1"/>
    </source>
</evidence>
<dbReference type="Proteomes" id="UP000547879">
    <property type="component" value="Unassembled WGS sequence"/>
</dbReference>
<evidence type="ECO:0000313" key="3">
    <source>
        <dbReference type="Proteomes" id="UP000547879"/>
    </source>
</evidence>
<dbReference type="AlphaFoldDB" id="A0A7W9YCP0"/>
<comment type="caution">
    <text evidence="2">The sequence shown here is derived from an EMBL/GenBank/DDBJ whole genome shotgun (WGS) entry which is preliminary data.</text>
</comment>
<name>A0A7W9YCP0_9HYPH</name>
<dbReference type="SUPFAM" id="SSF48208">
    <property type="entry name" value="Six-hairpin glycosidases"/>
    <property type="match status" value="1"/>
</dbReference>